<evidence type="ECO:0000313" key="2">
    <source>
        <dbReference type="EMBL" id="MET3633766.1"/>
    </source>
</evidence>
<keyword evidence="3" id="KW-1185">Reference proteome</keyword>
<dbReference type="Pfam" id="PF18864">
    <property type="entry name" value="AbiTii"/>
    <property type="match status" value="1"/>
</dbReference>
<comment type="caution">
    <text evidence="2">The sequence shown here is derived from an EMBL/GenBank/DDBJ whole genome shotgun (WGS) entry which is preliminary data.</text>
</comment>
<name>A0ABV2JGA0_9STRE</name>
<dbReference type="RefSeq" id="WP_354367597.1">
    <property type="nucleotide sequence ID" value="NZ_JBEPLN010000004.1"/>
</dbReference>
<dbReference type="InterPro" id="IPR041304">
    <property type="entry name" value="AbiTii"/>
</dbReference>
<evidence type="ECO:0000259" key="1">
    <source>
        <dbReference type="Pfam" id="PF18864"/>
    </source>
</evidence>
<dbReference type="EMBL" id="JBEPLN010000004">
    <property type="protein sequence ID" value="MET3633766.1"/>
    <property type="molecule type" value="Genomic_DNA"/>
</dbReference>
<sequence length="209" mass="24174">MAKSQIIKDIALDNISLESALHRLLVITYSLKNEELLLWIERELNGYSEEHTIPNYRKNISYMILYTGFNASTQVTNQPLSESYFTKEIREILENRVILDGINTVEEILKKDREPSYNLIECAGMVNKNSNGYIKCVRLEQVLSRTNFSELISNVKFRIIEILLDLEQEFGVLDNLDIDTSDKTKDELSKVNAEITRKLYFDGSSGEFF</sequence>
<accession>A0ABV2JGA0</accession>
<reference evidence="2 3" key="1">
    <citation type="submission" date="2024-06" db="EMBL/GenBank/DDBJ databases">
        <title>Genomic Encyclopedia of Type Strains, Phase IV (KMG-IV): sequencing the most valuable type-strain genomes for metagenomic binning, comparative biology and taxonomic classification.</title>
        <authorList>
            <person name="Goeker M."/>
        </authorList>
    </citation>
    <scope>NUCLEOTIDE SEQUENCE [LARGE SCALE GENOMIC DNA]</scope>
    <source>
        <strain evidence="2 3">DSM 28302</strain>
    </source>
</reference>
<evidence type="ECO:0000313" key="3">
    <source>
        <dbReference type="Proteomes" id="UP001549037"/>
    </source>
</evidence>
<organism evidence="2 3">
    <name type="scientific">Streptococcus porcorum</name>
    <dbReference type="NCBI Taxonomy" id="701526"/>
    <lineage>
        <taxon>Bacteria</taxon>
        <taxon>Bacillati</taxon>
        <taxon>Bacillota</taxon>
        <taxon>Bacilli</taxon>
        <taxon>Lactobacillales</taxon>
        <taxon>Streptococcaceae</taxon>
        <taxon>Streptococcus</taxon>
    </lineage>
</organism>
<dbReference type="Proteomes" id="UP001549037">
    <property type="component" value="Unassembled WGS sequence"/>
</dbReference>
<feature type="domain" description="AbiTii" evidence="1">
    <location>
        <begin position="5"/>
        <end position="187"/>
    </location>
</feature>
<protein>
    <recommendedName>
        <fullName evidence="1">AbiTii domain-containing protein</fullName>
    </recommendedName>
</protein>
<gene>
    <name evidence="2" type="ORF">ABID28_000399</name>
</gene>
<proteinExistence type="predicted"/>